<dbReference type="Proteomes" id="UP001145094">
    <property type="component" value="Unassembled WGS sequence"/>
</dbReference>
<feature type="domain" description="Helix-turn-helix" evidence="1">
    <location>
        <begin position="4"/>
        <end position="53"/>
    </location>
</feature>
<reference evidence="2" key="1">
    <citation type="submission" date="2022-11" db="EMBL/GenBank/DDBJ databases">
        <title>Draft genome sequence of Sellimonas catena strain 18CBH55.</title>
        <authorList>
            <person name="Hisatomi A."/>
            <person name="Ohkuma M."/>
            <person name="Sakamoto M."/>
        </authorList>
    </citation>
    <scope>NUCLEOTIDE SEQUENCE</scope>
    <source>
        <strain evidence="2">18CBH55</strain>
    </source>
</reference>
<evidence type="ECO:0000313" key="3">
    <source>
        <dbReference type="Proteomes" id="UP001145094"/>
    </source>
</evidence>
<dbReference type="InterPro" id="IPR010093">
    <property type="entry name" value="SinI_DNA-bd"/>
</dbReference>
<gene>
    <name evidence="2" type="ORF">Selli2_02720</name>
</gene>
<accession>A0A9W6C8Y0</accession>
<sequence>MDKWMSMKQVCAYLGISRDTAMKWIKNKGMPAHQIDRIWRFDKDEIDEWMRNNGKSPD</sequence>
<reference evidence="2" key="3">
    <citation type="journal article" date="2023" name="Int. J. Syst. Evol. Microbiol.">
        <title>Sellimonas catena sp. nov., isolated from human faeces.</title>
        <authorList>
            <person name="Hisatomi A."/>
            <person name="Ohkuma M."/>
            <person name="Sakamoto M."/>
        </authorList>
    </citation>
    <scope>NUCLEOTIDE SEQUENCE</scope>
    <source>
        <strain evidence="2">18CBH55</strain>
    </source>
</reference>
<reference evidence="2" key="2">
    <citation type="submission" date="2022-11" db="EMBL/GenBank/DDBJ databases">
        <title>Draft genome sequence of Sellimonas catena strain 18CBH55.</title>
        <authorList>
            <person name="Atsushi H."/>
            <person name="Moriya O."/>
            <person name="Mitsuo S."/>
        </authorList>
    </citation>
    <scope>NUCLEOTIDE SEQUENCE</scope>
    <source>
        <strain evidence="2">18CBH55</strain>
    </source>
</reference>
<dbReference type="NCBIfam" id="TIGR01764">
    <property type="entry name" value="excise"/>
    <property type="match status" value="1"/>
</dbReference>
<dbReference type="InterPro" id="IPR036388">
    <property type="entry name" value="WH-like_DNA-bd_sf"/>
</dbReference>
<dbReference type="InterPro" id="IPR041657">
    <property type="entry name" value="HTH_17"/>
</dbReference>
<evidence type="ECO:0000313" key="2">
    <source>
        <dbReference type="EMBL" id="GLG88846.1"/>
    </source>
</evidence>
<evidence type="ECO:0000259" key="1">
    <source>
        <dbReference type="Pfam" id="PF12728"/>
    </source>
</evidence>
<dbReference type="GO" id="GO:0003677">
    <property type="term" value="F:DNA binding"/>
    <property type="evidence" value="ECO:0007669"/>
    <property type="project" value="InterPro"/>
</dbReference>
<protein>
    <recommendedName>
        <fullName evidence="1">Helix-turn-helix domain-containing protein</fullName>
    </recommendedName>
</protein>
<dbReference type="RefSeq" id="WP_035650248.1">
    <property type="nucleotide sequence ID" value="NZ_BSCH01000002.1"/>
</dbReference>
<dbReference type="AlphaFoldDB" id="A0A9W6C8Y0"/>
<comment type="caution">
    <text evidence="2">The sequence shown here is derived from an EMBL/GenBank/DDBJ whole genome shotgun (WGS) entry which is preliminary data.</text>
</comment>
<proteinExistence type="predicted"/>
<dbReference type="Pfam" id="PF12728">
    <property type="entry name" value="HTH_17"/>
    <property type="match status" value="1"/>
</dbReference>
<organism evidence="2 3">
    <name type="scientific">Sellimonas catena</name>
    <dbReference type="NCBI Taxonomy" id="2994035"/>
    <lineage>
        <taxon>Bacteria</taxon>
        <taxon>Bacillati</taxon>
        <taxon>Bacillota</taxon>
        <taxon>Clostridia</taxon>
        <taxon>Lachnospirales</taxon>
        <taxon>Lachnospiraceae</taxon>
        <taxon>Sellimonas</taxon>
    </lineage>
</organism>
<name>A0A9W6C8Y0_9FIRM</name>
<dbReference type="InterPro" id="IPR009061">
    <property type="entry name" value="DNA-bd_dom_put_sf"/>
</dbReference>
<dbReference type="SUPFAM" id="SSF46955">
    <property type="entry name" value="Putative DNA-binding domain"/>
    <property type="match status" value="1"/>
</dbReference>
<dbReference type="EMBL" id="BSCH01000002">
    <property type="protein sequence ID" value="GLG88846.1"/>
    <property type="molecule type" value="Genomic_DNA"/>
</dbReference>
<dbReference type="Gene3D" id="1.10.10.10">
    <property type="entry name" value="Winged helix-like DNA-binding domain superfamily/Winged helix DNA-binding domain"/>
    <property type="match status" value="1"/>
</dbReference>